<dbReference type="AlphaFoldDB" id="A0A1G7XVE5"/>
<protein>
    <submittedName>
        <fullName evidence="1">Uncharacterized protein</fullName>
    </submittedName>
</protein>
<dbReference type="EMBL" id="FNCG01000005">
    <property type="protein sequence ID" value="SDG88016.1"/>
    <property type="molecule type" value="Genomic_DNA"/>
</dbReference>
<proteinExistence type="predicted"/>
<sequence length="77" mass="8990">MSLRRAAWVKSIRGDVAIVAIHIELALVTRLPRCAAMTFFIIYPINKKSDEPKPIAFQNPKSKIRYPKLYQQPYRLF</sequence>
<evidence type="ECO:0000313" key="2">
    <source>
        <dbReference type="Proteomes" id="UP000199705"/>
    </source>
</evidence>
<name>A0A1G7XVE5_9SPHI</name>
<organism evidence="1 2">
    <name type="scientific">Mucilaginibacter gossypii</name>
    <dbReference type="NCBI Taxonomy" id="551996"/>
    <lineage>
        <taxon>Bacteria</taxon>
        <taxon>Pseudomonadati</taxon>
        <taxon>Bacteroidota</taxon>
        <taxon>Sphingobacteriia</taxon>
        <taxon>Sphingobacteriales</taxon>
        <taxon>Sphingobacteriaceae</taxon>
        <taxon>Mucilaginibacter</taxon>
    </lineage>
</organism>
<dbReference type="Proteomes" id="UP000199705">
    <property type="component" value="Unassembled WGS sequence"/>
</dbReference>
<reference evidence="2" key="1">
    <citation type="submission" date="2016-10" db="EMBL/GenBank/DDBJ databases">
        <authorList>
            <person name="Varghese N."/>
            <person name="Submissions S."/>
        </authorList>
    </citation>
    <scope>NUCLEOTIDE SEQUENCE [LARGE SCALE GENOMIC DNA]</scope>
    <source>
        <strain evidence="2">Gh-67</strain>
    </source>
</reference>
<evidence type="ECO:0000313" key="1">
    <source>
        <dbReference type="EMBL" id="SDG88016.1"/>
    </source>
</evidence>
<accession>A0A1G7XVE5</accession>
<gene>
    <name evidence="1" type="ORF">SAMN05192573_105182</name>
</gene>
<keyword evidence="2" id="KW-1185">Reference proteome</keyword>